<accession>A0ABR2G7B4</accession>
<name>A0ABR2G7B4_9ROSI</name>
<protein>
    <submittedName>
        <fullName evidence="1">Uncharacterized protein</fullName>
    </submittedName>
</protein>
<comment type="caution">
    <text evidence="1">The sequence shown here is derived from an EMBL/GenBank/DDBJ whole genome shotgun (WGS) entry which is preliminary data.</text>
</comment>
<keyword evidence="2" id="KW-1185">Reference proteome</keyword>
<evidence type="ECO:0000313" key="2">
    <source>
        <dbReference type="Proteomes" id="UP001472677"/>
    </source>
</evidence>
<reference evidence="1 2" key="1">
    <citation type="journal article" date="2024" name="G3 (Bethesda)">
        <title>Genome assembly of Hibiscus sabdariffa L. provides insights into metabolisms of medicinal natural products.</title>
        <authorList>
            <person name="Kim T."/>
        </authorList>
    </citation>
    <scope>NUCLEOTIDE SEQUENCE [LARGE SCALE GENOMIC DNA]</scope>
    <source>
        <strain evidence="1">TK-2024</strain>
        <tissue evidence="1">Old leaves</tissue>
    </source>
</reference>
<evidence type="ECO:0000313" key="1">
    <source>
        <dbReference type="EMBL" id="KAK8596469.1"/>
    </source>
</evidence>
<organism evidence="1 2">
    <name type="scientific">Hibiscus sabdariffa</name>
    <name type="common">roselle</name>
    <dbReference type="NCBI Taxonomy" id="183260"/>
    <lineage>
        <taxon>Eukaryota</taxon>
        <taxon>Viridiplantae</taxon>
        <taxon>Streptophyta</taxon>
        <taxon>Embryophyta</taxon>
        <taxon>Tracheophyta</taxon>
        <taxon>Spermatophyta</taxon>
        <taxon>Magnoliopsida</taxon>
        <taxon>eudicotyledons</taxon>
        <taxon>Gunneridae</taxon>
        <taxon>Pentapetalae</taxon>
        <taxon>rosids</taxon>
        <taxon>malvids</taxon>
        <taxon>Malvales</taxon>
        <taxon>Malvaceae</taxon>
        <taxon>Malvoideae</taxon>
        <taxon>Hibiscus</taxon>
    </lineage>
</organism>
<dbReference type="Proteomes" id="UP001472677">
    <property type="component" value="Unassembled WGS sequence"/>
</dbReference>
<sequence length="73" mass="7589">MDGGMGLNGGALGNGVLTTVLIGNKYAQWWRLMTALDGRGASLVPGFGAVEVMPNGGGKGEVGQWKQKRDNAR</sequence>
<dbReference type="EMBL" id="JBBPBM010000002">
    <property type="protein sequence ID" value="KAK8596469.1"/>
    <property type="molecule type" value="Genomic_DNA"/>
</dbReference>
<proteinExistence type="predicted"/>
<gene>
    <name evidence="1" type="ORF">V6N12_064957</name>
</gene>